<comment type="caution">
    <text evidence="7">The sequence shown here is derived from an EMBL/GenBank/DDBJ whole genome shotgun (WGS) entry which is preliminary data.</text>
</comment>
<evidence type="ECO:0000256" key="2">
    <source>
        <dbReference type="ARBA" id="ARBA00022475"/>
    </source>
</evidence>
<evidence type="ECO:0000256" key="1">
    <source>
        <dbReference type="ARBA" id="ARBA00004651"/>
    </source>
</evidence>
<keyword evidence="8" id="KW-1185">Reference proteome</keyword>
<evidence type="ECO:0000313" key="7">
    <source>
        <dbReference type="EMBL" id="MFC6097406.1"/>
    </source>
</evidence>
<feature type="transmembrane region" description="Helical" evidence="6">
    <location>
        <begin position="50"/>
        <end position="72"/>
    </location>
</feature>
<evidence type="ECO:0000256" key="6">
    <source>
        <dbReference type="SAM" id="Phobius"/>
    </source>
</evidence>
<dbReference type="EMBL" id="JBHSQB010000009">
    <property type="protein sequence ID" value="MFC6097406.1"/>
    <property type="molecule type" value="Genomic_DNA"/>
</dbReference>
<feature type="transmembrane region" description="Helical" evidence="6">
    <location>
        <begin position="193"/>
        <end position="212"/>
    </location>
</feature>
<reference evidence="8" key="1">
    <citation type="journal article" date="2019" name="Int. J. Syst. Evol. Microbiol.">
        <title>The Global Catalogue of Microorganisms (GCM) 10K type strain sequencing project: providing services to taxonomists for standard genome sequencing and annotation.</title>
        <authorList>
            <consortium name="The Broad Institute Genomics Platform"/>
            <consortium name="The Broad Institute Genome Sequencing Center for Infectious Disease"/>
            <person name="Wu L."/>
            <person name="Ma J."/>
        </authorList>
    </citation>
    <scope>NUCLEOTIDE SEQUENCE [LARGE SCALE GENOMIC DNA]</scope>
    <source>
        <strain evidence="8">CCUG 49679</strain>
    </source>
</reference>
<dbReference type="InterPro" id="IPR002797">
    <property type="entry name" value="Polysacc_synth"/>
</dbReference>
<feature type="transmembrane region" description="Helical" evidence="6">
    <location>
        <begin position="341"/>
        <end position="362"/>
    </location>
</feature>
<feature type="transmembrane region" description="Helical" evidence="6">
    <location>
        <begin position="93"/>
        <end position="116"/>
    </location>
</feature>
<keyword evidence="4 6" id="KW-1133">Transmembrane helix</keyword>
<gene>
    <name evidence="7" type="ORF">ACFPVY_12195</name>
</gene>
<dbReference type="PANTHER" id="PTHR30250:SF11">
    <property type="entry name" value="O-ANTIGEN TRANSPORTER-RELATED"/>
    <property type="match status" value="1"/>
</dbReference>
<keyword evidence="5 6" id="KW-0472">Membrane</keyword>
<evidence type="ECO:0000256" key="4">
    <source>
        <dbReference type="ARBA" id="ARBA00022989"/>
    </source>
</evidence>
<evidence type="ECO:0000256" key="5">
    <source>
        <dbReference type="ARBA" id="ARBA00023136"/>
    </source>
</evidence>
<organism evidence="7 8">
    <name type="scientific">Flavobacterium qiangtangense</name>
    <dbReference type="NCBI Taxonomy" id="1442595"/>
    <lineage>
        <taxon>Bacteria</taxon>
        <taxon>Pseudomonadati</taxon>
        <taxon>Bacteroidota</taxon>
        <taxon>Flavobacteriia</taxon>
        <taxon>Flavobacteriales</taxon>
        <taxon>Flavobacteriaceae</taxon>
        <taxon>Flavobacterium</taxon>
    </lineage>
</organism>
<feature type="transmembrane region" description="Helical" evidence="6">
    <location>
        <begin position="160"/>
        <end position="181"/>
    </location>
</feature>
<proteinExistence type="predicted"/>
<dbReference type="InterPro" id="IPR050833">
    <property type="entry name" value="Poly_Biosynth_Transport"/>
</dbReference>
<feature type="transmembrane region" description="Helical" evidence="6">
    <location>
        <begin position="21"/>
        <end position="44"/>
    </location>
</feature>
<keyword evidence="3 6" id="KW-0812">Transmembrane</keyword>
<name>A0ABW1PR12_9FLAO</name>
<dbReference type="Pfam" id="PF01943">
    <property type="entry name" value="Polysacc_synt"/>
    <property type="match status" value="1"/>
</dbReference>
<feature type="transmembrane region" description="Helical" evidence="6">
    <location>
        <begin position="267"/>
        <end position="291"/>
    </location>
</feature>
<comment type="subcellular location">
    <subcellularLocation>
        <location evidence="1">Cell membrane</location>
        <topology evidence="1">Multi-pass membrane protein</topology>
    </subcellularLocation>
</comment>
<feature type="transmembrane region" description="Helical" evidence="6">
    <location>
        <begin position="312"/>
        <end position="335"/>
    </location>
</feature>
<feature type="transmembrane region" description="Helical" evidence="6">
    <location>
        <begin position="233"/>
        <end position="255"/>
    </location>
</feature>
<keyword evidence="2" id="KW-1003">Cell membrane</keyword>
<evidence type="ECO:0000313" key="8">
    <source>
        <dbReference type="Proteomes" id="UP001596287"/>
    </source>
</evidence>
<protein>
    <submittedName>
        <fullName evidence="7">Oligosaccharide flippase family protein</fullName>
    </submittedName>
</protein>
<dbReference type="RefSeq" id="WP_379792367.1">
    <property type="nucleotide sequence ID" value="NZ_JBHSQB010000009.1"/>
</dbReference>
<feature type="transmembrane region" description="Helical" evidence="6">
    <location>
        <begin position="136"/>
        <end position="155"/>
    </location>
</feature>
<dbReference type="Proteomes" id="UP001596287">
    <property type="component" value="Unassembled WGS sequence"/>
</dbReference>
<evidence type="ECO:0000256" key="3">
    <source>
        <dbReference type="ARBA" id="ARBA00022692"/>
    </source>
</evidence>
<feature type="transmembrane region" description="Helical" evidence="6">
    <location>
        <begin position="403"/>
        <end position="421"/>
    </location>
</feature>
<dbReference type="PANTHER" id="PTHR30250">
    <property type="entry name" value="PST FAMILY PREDICTED COLANIC ACID TRANSPORTER"/>
    <property type="match status" value="1"/>
</dbReference>
<feature type="transmembrane region" description="Helical" evidence="6">
    <location>
        <begin position="374"/>
        <end position="397"/>
    </location>
</feature>
<sequence length="431" mass="48809">MKIIISKLLNDNVLKYLLSKGIVSLAFRALGVAFGFLVAWMLSFYFKEKIYGAFSLLQTIIQLLAMIFTLGIQNTILIEINKIQPLNIHKATSFLFHVFKLVFFVALIPILFFYFGAPFISAVIFNKPHLSESFKIIALFLPVFLFHELVLYYFIGIKRFLTFGLFMFVVPNLFFIGFVFLLRDSLNGPSEIVLYYALSFLITFIIELLVIIDRKKKFIMEKFSNKKTFFSSLPMMFSGLMGFLISWTDVLMLGAMSTEESVGIYNAAFKIGMFVLIIIASINIVTGPKIAEFFVNGDNQNLKKMIQKSTQLVTLISLPIVSIIVFFSDLLLQFFGESFKSGSLVLIIIAVSTFISAASGNVDQILNLTDNRKLLFKINLIALSVNIVLNYIFIPIYDINGSAIASMISIIILNLTCVYFIKKKLGFYTLI</sequence>
<accession>A0ABW1PR12</accession>